<evidence type="ECO:0000313" key="3">
    <source>
        <dbReference type="EMBL" id="KAK8062693.1"/>
    </source>
</evidence>
<organism evidence="3 4">
    <name type="scientific">Apiospora hydei</name>
    <dbReference type="NCBI Taxonomy" id="1337664"/>
    <lineage>
        <taxon>Eukaryota</taxon>
        <taxon>Fungi</taxon>
        <taxon>Dikarya</taxon>
        <taxon>Ascomycota</taxon>
        <taxon>Pezizomycotina</taxon>
        <taxon>Sordariomycetes</taxon>
        <taxon>Xylariomycetidae</taxon>
        <taxon>Amphisphaeriales</taxon>
        <taxon>Apiosporaceae</taxon>
        <taxon>Apiospora</taxon>
    </lineage>
</organism>
<feature type="region of interest" description="Disordered" evidence="1">
    <location>
        <begin position="673"/>
        <end position="701"/>
    </location>
</feature>
<protein>
    <submittedName>
        <fullName evidence="3">Heterokaryon incompatibility protein 6- OR allele</fullName>
    </submittedName>
</protein>
<dbReference type="InterPro" id="IPR010730">
    <property type="entry name" value="HET"/>
</dbReference>
<dbReference type="Pfam" id="PF06985">
    <property type="entry name" value="HET"/>
    <property type="match status" value="1"/>
</dbReference>
<evidence type="ECO:0000256" key="1">
    <source>
        <dbReference type="SAM" id="MobiDB-lite"/>
    </source>
</evidence>
<dbReference type="GeneID" id="92052164"/>
<sequence length="908" mass="101602">MSQPESTDIQGTKSPDIEAIDLDWDDYDIQIALDQLAGGSTEALKLFLARKEGVDPNTVSLVSKPWHAREEASVSFIGAVDDIGPPGGKKNIWASEPPPQARPIALKNTRTPYKYSELDPELRQFRLLKLSDPGEDGVIEHLELQTFSLSDAPTFFCLSYVWGDPNQFLAVNCNGGMVPVTQNLFHALRTCFDRYPDSWLWADGICINQQDFAERGFQVQLMGSIYEKTSKVLAHPGHYLYGKAESDSESEDNEPAMEEHIRGITIEDSQCPTAKEPVDPTTSTTLSKTTKSTDSYGIADFHHIDTGDAYSSTNVQSAVSIMTFLSRTWTVGNHDKTLSDTYWDKTSLPDLETQEGRRTWVNLLNFWSQDWYFRTWVLQEIVLAAKVVVLYRDTAISLDAITEFWSLAGSHGLPRVLRIGRIADMYNRVRHLSPVSSIKALRDRREKGLGIEGKADDTSTPSLLELLCLSRSNLATDPRDKVYGLLGLTDDDISRSIVPDYSQANTAARLFTDVALKLVLSAFTGDLLHHAGVDKNIPGLPSWVPDWTKQSRSTLPAHLYRRMGETTPKCSILDMEGGKPKLRVRGVIIAQINLAGAPWKFYSHDRSDPSFGRFKNAPDVDIAPDPSFNDEDARNLIFDMSSSFEEEIDIDVRYSGEEFQDAVARTLAADVSSQGHRIGRRTREASTDVPPRDPSSPAPNVPACADSDDFFAGLDAYRHFYARGPTCIEDLEAPGIRVHQTGSFMWLLDFDEEVGADFQHRMLQFSGPFQEAHRGRRFALLGTSVEKDENGEEAEEEQENYFMASVPWDAENEDYCVLLEGFRTPFILRKTLQQGQQQNSIVDGSGEEGFELVGDCYVHGIMDGELLSWADEIDEELGPEFRSINDKGREYVVRAPQGYVPFTDFVLV</sequence>
<feature type="domain" description="Heterokaryon incompatibility" evidence="2">
    <location>
        <begin position="156"/>
        <end position="380"/>
    </location>
</feature>
<dbReference type="InterPro" id="IPR052895">
    <property type="entry name" value="HetReg/Transcr_Mod"/>
</dbReference>
<proteinExistence type="predicted"/>
<accession>A0ABR1UUU2</accession>
<name>A0ABR1UUU2_9PEZI</name>
<dbReference type="PANTHER" id="PTHR24148:SF64">
    <property type="entry name" value="HETEROKARYON INCOMPATIBILITY DOMAIN-CONTAINING PROTEIN"/>
    <property type="match status" value="1"/>
</dbReference>
<evidence type="ECO:0000313" key="4">
    <source>
        <dbReference type="Proteomes" id="UP001433268"/>
    </source>
</evidence>
<dbReference type="RefSeq" id="XP_066661292.1">
    <property type="nucleotide sequence ID" value="XM_066819104.1"/>
</dbReference>
<evidence type="ECO:0000259" key="2">
    <source>
        <dbReference type="Pfam" id="PF06985"/>
    </source>
</evidence>
<comment type="caution">
    <text evidence="3">The sequence shown here is derived from an EMBL/GenBank/DDBJ whole genome shotgun (WGS) entry which is preliminary data.</text>
</comment>
<keyword evidence="4" id="KW-1185">Reference proteome</keyword>
<dbReference type="EMBL" id="JAQQWN010000010">
    <property type="protein sequence ID" value="KAK8062693.1"/>
    <property type="molecule type" value="Genomic_DNA"/>
</dbReference>
<dbReference type="Proteomes" id="UP001433268">
    <property type="component" value="Unassembled WGS sequence"/>
</dbReference>
<dbReference type="PANTHER" id="PTHR24148">
    <property type="entry name" value="ANKYRIN REPEAT DOMAIN-CONTAINING PROTEIN 39 HOMOLOG-RELATED"/>
    <property type="match status" value="1"/>
</dbReference>
<gene>
    <name evidence="3" type="ORF">PG997_014790</name>
</gene>
<reference evidence="3 4" key="1">
    <citation type="submission" date="2023-01" db="EMBL/GenBank/DDBJ databases">
        <title>Analysis of 21 Apiospora genomes using comparative genomics revels a genus with tremendous synthesis potential of carbohydrate active enzymes and secondary metabolites.</title>
        <authorList>
            <person name="Sorensen T."/>
        </authorList>
    </citation>
    <scope>NUCLEOTIDE SEQUENCE [LARGE SCALE GENOMIC DNA]</scope>
    <source>
        <strain evidence="3 4">CBS 114990</strain>
    </source>
</reference>